<keyword evidence="3 5" id="KW-0548">Nucleotidyltransferase</keyword>
<comment type="similarity">
    <text evidence="5">Belongs to the KdsB family.</text>
</comment>
<dbReference type="HAMAP" id="MF_00057">
    <property type="entry name" value="KdsB"/>
    <property type="match status" value="1"/>
</dbReference>
<dbReference type="EMBL" id="JPGN01000085">
    <property type="protein sequence ID" value="KFI18314.1"/>
    <property type="molecule type" value="Genomic_DNA"/>
</dbReference>
<dbReference type="Gene3D" id="3.90.550.10">
    <property type="entry name" value="Spore Coat Polysaccharide Biosynthesis Protein SpsA, Chain A"/>
    <property type="match status" value="1"/>
</dbReference>
<dbReference type="CDD" id="cd02517">
    <property type="entry name" value="CMP-KDO-Synthetase"/>
    <property type="match status" value="1"/>
</dbReference>
<dbReference type="GO" id="GO:0005829">
    <property type="term" value="C:cytosol"/>
    <property type="evidence" value="ECO:0007669"/>
    <property type="project" value="TreeGrafter"/>
</dbReference>
<dbReference type="AlphaFoldDB" id="A0A0E2YYN3"/>
<dbReference type="OrthoDB" id="9815559at2"/>
<name>A0A0E2YYN3_9GAMM</name>
<dbReference type="SMR" id="A0A0E2YYN3"/>
<dbReference type="GO" id="GO:0008690">
    <property type="term" value="F:3-deoxy-manno-octulosonate cytidylyltransferase activity"/>
    <property type="evidence" value="ECO:0007669"/>
    <property type="project" value="UniProtKB-UniRule"/>
</dbReference>
<comment type="function">
    <text evidence="5">Activates KDO (a required 8-carbon sugar) for incorporation into bacterial lipopolysaccharide in Gram-negative bacteria.</text>
</comment>
<dbReference type="PANTHER" id="PTHR42866:SF2">
    <property type="entry name" value="3-DEOXY-MANNO-OCTULOSONATE CYTIDYLYLTRANSFERASE, MITOCHONDRIAL"/>
    <property type="match status" value="1"/>
</dbReference>
<dbReference type="EC" id="2.7.7.38" evidence="5"/>
<gene>
    <name evidence="5" type="primary">kdsB</name>
    <name evidence="6" type="ORF">IB75_15080</name>
</gene>
<dbReference type="InterPro" id="IPR004528">
    <property type="entry name" value="KdsB"/>
</dbReference>
<dbReference type="FunFam" id="3.90.550.10:FF:000011">
    <property type="entry name" value="3-deoxy-manno-octulosonate cytidylyltransferase"/>
    <property type="match status" value="1"/>
</dbReference>
<evidence type="ECO:0000256" key="5">
    <source>
        <dbReference type="HAMAP-Rule" id="MF_00057"/>
    </source>
</evidence>
<dbReference type="NCBIfam" id="NF009905">
    <property type="entry name" value="PRK13368.1"/>
    <property type="match status" value="1"/>
</dbReference>
<evidence type="ECO:0000256" key="4">
    <source>
        <dbReference type="ARBA" id="ARBA00022985"/>
    </source>
</evidence>
<evidence type="ECO:0000256" key="2">
    <source>
        <dbReference type="ARBA" id="ARBA00022679"/>
    </source>
</evidence>
<dbReference type="HOGENOM" id="CLU_065038_1_0_6"/>
<reference evidence="6 7" key="1">
    <citation type="submission" date="2014-07" db="EMBL/GenBank/DDBJ databases">
        <title>Comparative analysis of Nitrosococcus oceani genome inventories of strains from Pacific and Atlantic gyres.</title>
        <authorList>
            <person name="Lim C.K."/>
            <person name="Wang L."/>
            <person name="Sayavedra-Soto L.A."/>
            <person name="Klotz M.G."/>
        </authorList>
    </citation>
    <scope>NUCLEOTIDE SEQUENCE [LARGE SCALE GENOMIC DNA]</scope>
    <source>
        <strain evidence="6 7">C-27</strain>
    </source>
</reference>
<comment type="catalytic activity">
    <reaction evidence="5">
        <text>3-deoxy-alpha-D-manno-oct-2-ulosonate + CTP = CMP-3-deoxy-beta-D-manno-octulosonate + diphosphate</text>
        <dbReference type="Rhea" id="RHEA:23448"/>
        <dbReference type="ChEBI" id="CHEBI:33019"/>
        <dbReference type="ChEBI" id="CHEBI:37563"/>
        <dbReference type="ChEBI" id="CHEBI:85986"/>
        <dbReference type="ChEBI" id="CHEBI:85987"/>
        <dbReference type="EC" id="2.7.7.38"/>
    </reaction>
</comment>
<dbReference type="GO" id="GO:0033468">
    <property type="term" value="P:CMP-keto-3-deoxy-D-manno-octulosonic acid biosynthetic process"/>
    <property type="evidence" value="ECO:0007669"/>
    <property type="project" value="UniProtKB-UniRule"/>
</dbReference>
<dbReference type="Pfam" id="PF02348">
    <property type="entry name" value="CTP_transf_3"/>
    <property type="match status" value="1"/>
</dbReference>
<comment type="caution">
    <text evidence="6">The sequence shown here is derived from an EMBL/GenBank/DDBJ whole genome shotgun (WGS) entry which is preliminary data.</text>
</comment>
<dbReference type="NCBIfam" id="TIGR00466">
    <property type="entry name" value="kdsB"/>
    <property type="match status" value="1"/>
</dbReference>
<keyword evidence="4 5" id="KW-0448">Lipopolysaccharide biosynthesis</keyword>
<organism evidence="6 7">
    <name type="scientific">Nitrosococcus oceani C-27</name>
    <dbReference type="NCBI Taxonomy" id="314279"/>
    <lineage>
        <taxon>Bacteria</taxon>
        <taxon>Pseudomonadati</taxon>
        <taxon>Pseudomonadota</taxon>
        <taxon>Gammaproteobacteria</taxon>
        <taxon>Chromatiales</taxon>
        <taxon>Chromatiaceae</taxon>
        <taxon>Nitrosococcus</taxon>
    </lineage>
</organism>
<dbReference type="UniPathway" id="UPA00358">
    <property type="reaction ID" value="UER00476"/>
</dbReference>
<dbReference type="InterPro" id="IPR003329">
    <property type="entry name" value="Cytidylyl_trans"/>
</dbReference>
<dbReference type="InterPro" id="IPR029044">
    <property type="entry name" value="Nucleotide-diphossugar_trans"/>
</dbReference>
<evidence type="ECO:0000313" key="6">
    <source>
        <dbReference type="EMBL" id="KFI18314.1"/>
    </source>
</evidence>
<proteinExistence type="inferred from homology"/>
<dbReference type="NCBIfam" id="NF003950">
    <property type="entry name" value="PRK05450.1-3"/>
    <property type="match status" value="1"/>
</dbReference>
<dbReference type="PANTHER" id="PTHR42866">
    <property type="entry name" value="3-DEOXY-MANNO-OCTULOSONATE CYTIDYLYLTRANSFERASE"/>
    <property type="match status" value="1"/>
</dbReference>
<keyword evidence="2 5" id="KW-0808">Transferase</keyword>
<evidence type="ECO:0000256" key="1">
    <source>
        <dbReference type="ARBA" id="ARBA00004370"/>
    </source>
</evidence>
<accession>A0A0E2YYN3</accession>
<dbReference type="Proteomes" id="UP000028839">
    <property type="component" value="Unassembled WGS sequence"/>
</dbReference>
<comment type="pathway">
    <text evidence="5">Nucleotide-sugar biosynthesis; CMP-3-deoxy-D-manno-octulosonate biosynthesis; CMP-3-deoxy-D-manno-octulosonate from 3-deoxy-D-manno-octulosonate and CTP: step 1/1.</text>
</comment>
<protein>
    <recommendedName>
        <fullName evidence="5">3-deoxy-manno-octulosonate cytidylyltransferase</fullName>
        <ecNumber evidence="5">2.7.7.38</ecNumber>
    </recommendedName>
    <alternativeName>
        <fullName evidence="5">CMP-2-keto-3-deoxyoctulosonic acid synthase</fullName>
        <shortName evidence="5">CKS</shortName>
        <shortName evidence="5">CMP-KDO synthase</shortName>
    </alternativeName>
</protein>
<evidence type="ECO:0000256" key="3">
    <source>
        <dbReference type="ARBA" id="ARBA00022695"/>
    </source>
</evidence>
<comment type="subcellular location">
    <subcellularLocation>
        <location evidence="5">Cytoplasm</location>
    </subcellularLocation>
    <subcellularLocation>
        <location evidence="1">Membrane</location>
    </subcellularLocation>
</comment>
<evidence type="ECO:0000313" key="7">
    <source>
        <dbReference type="Proteomes" id="UP000028839"/>
    </source>
</evidence>
<dbReference type="GO" id="GO:0016020">
    <property type="term" value="C:membrane"/>
    <property type="evidence" value="ECO:0007669"/>
    <property type="project" value="UniProtKB-SubCell"/>
</dbReference>
<dbReference type="GO" id="GO:0009103">
    <property type="term" value="P:lipopolysaccharide biosynthetic process"/>
    <property type="evidence" value="ECO:0007669"/>
    <property type="project" value="UniProtKB-UniRule"/>
</dbReference>
<sequence length="259" mass="28988">MSYKVIIPARYGASRLPGKPLLDLAGKPMLLHVVEKAQKSGAEEVLVATDDRRIEAIVQNHGVQVCMTSVQHDSGTNRLAEAVTQKDYPDQTIIINVQGDEPLLPPSLITQAAEDLKTHPKADIATLCVPIANREELFDPNIVKVVRDIQGYALYFSRAPIPWAREDFAAKTGNRWPTSWSYYRHVGLYAYRASFLRRYPQLPVSPLEQAECLEQLRVLYHGGRIHVAIAGTIPPPGVDTLADLERVRQLLVTQERNHN</sequence>
<dbReference type="SUPFAM" id="SSF53448">
    <property type="entry name" value="Nucleotide-diphospho-sugar transferases"/>
    <property type="match status" value="1"/>
</dbReference>
<keyword evidence="5" id="KW-0963">Cytoplasm</keyword>
<dbReference type="NCBIfam" id="NF003952">
    <property type="entry name" value="PRK05450.1-5"/>
    <property type="match status" value="1"/>
</dbReference>